<sequence>MQGNSADAQDNTSNATRTPSNVGSGGRGPGEFGYTAGVVNGVRAFFRRGHHRLGDDPRRQWCMARHA</sequence>
<protein>
    <submittedName>
        <fullName evidence="2">Uncharacterized protein</fullName>
    </submittedName>
</protein>
<dbReference type="EMBL" id="JAAXKY010000045">
    <property type="protein sequence ID" value="NMH78504.1"/>
    <property type="molecule type" value="Genomic_DNA"/>
</dbReference>
<proteinExistence type="predicted"/>
<comment type="caution">
    <text evidence="2">The sequence shown here is derived from an EMBL/GenBank/DDBJ whole genome shotgun (WGS) entry which is preliminary data.</text>
</comment>
<gene>
    <name evidence="2" type="ORF">HF577_15590</name>
</gene>
<keyword evidence="3" id="KW-1185">Reference proteome</keyword>
<reference evidence="2 3" key="1">
    <citation type="submission" date="2020-04" db="EMBL/GenBank/DDBJ databases">
        <authorList>
            <person name="Klaysubun C."/>
            <person name="Duangmal K."/>
            <person name="Lipun K."/>
        </authorList>
    </citation>
    <scope>NUCLEOTIDE SEQUENCE [LARGE SCALE GENOMIC DNA]</scope>
    <source>
        <strain evidence="2 3">JCM 11839</strain>
    </source>
</reference>
<accession>A0ABX1RF08</accession>
<dbReference type="RefSeq" id="WP_169396577.1">
    <property type="nucleotide sequence ID" value="NZ_BAAAJH010000036.1"/>
</dbReference>
<evidence type="ECO:0000313" key="3">
    <source>
        <dbReference type="Proteomes" id="UP001296706"/>
    </source>
</evidence>
<dbReference type="Proteomes" id="UP001296706">
    <property type="component" value="Unassembled WGS sequence"/>
</dbReference>
<feature type="region of interest" description="Disordered" evidence="1">
    <location>
        <begin position="1"/>
        <end position="34"/>
    </location>
</feature>
<evidence type="ECO:0000256" key="1">
    <source>
        <dbReference type="SAM" id="MobiDB-lite"/>
    </source>
</evidence>
<name>A0ABX1RF08_9PSEU</name>
<evidence type="ECO:0000313" key="2">
    <source>
        <dbReference type="EMBL" id="NMH78504.1"/>
    </source>
</evidence>
<feature type="compositionally biased region" description="Polar residues" evidence="1">
    <location>
        <begin position="1"/>
        <end position="22"/>
    </location>
</feature>
<organism evidence="2 3">
    <name type="scientific">Pseudonocardia xinjiangensis</name>
    <dbReference type="NCBI Taxonomy" id="75289"/>
    <lineage>
        <taxon>Bacteria</taxon>
        <taxon>Bacillati</taxon>
        <taxon>Actinomycetota</taxon>
        <taxon>Actinomycetes</taxon>
        <taxon>Pseudonocardiales</taxon>
        <taxon>Pseudonocardiaceae</taxon>
        <taxon>Pseudonocardia</taxon>
    </lineage>
</organism>